<organism evidence="2">
    <name type="scientific">mine drainage metagenome</name>
    <dbReference type="NCBI Taxonomy" id="410659"/>
    <lineage>
        <taxon>unclassified sequences</taxon>
        <taxon>metagenomes</taxon>
        <taxon>ecological metagenomes</taxon>
    </lineage>
</organism>
<comment type="caution">
    <text evidence="2">The sequence shown here is derived from an EMBL/GenBank/DDBJ whole genome shotgun (WGS) entry which is preliminary data.</text>
</comment>
<name>A0A1J5PS25_9ZZZZ</name>
<proteinExistence type="predicted"/>
<reference evidence="2" key="1">
    <citation type="submission" date="2016-10" db="EMBL/GenBank/DDBJ databases">
        <title>Sequence of Gallionella enrichment culture.</title>
        <authorList>
            <person name="Poehlein A."/>
            <person name="Muehling M."/>
            <person name="Daniel R."/>
        </authorList>
    </citation>
    <scope>NUCLEOTIDE SEQUENCE</scope>
</reference>
<evidence type="ECO:0000256" key="1">
    <source>
        <dbReference type="SAM" id="MobiDB-lite"/>
    </source>
</evidence>
<accession>A0A1J5PS25</accession>
<sequence length="151" mass="15999">MQPFGQIAKQRRRDREVEGAHHTLAHQTGELGPAVFAGGVDRDVSEARQKFGDDRGVLFVFGNKLGNRGADKGAVAFVGHLGAGGANDAAFLGHLARAESNIEAGQDLAPGKIAGAAEHNKVKDIHRNHARNHHSPFRLAITSPLALTGTF</sequence>
<protein>
    <submittedName>
        <fullName evidence="2">Uncharacterized protein</fullName>
    </submittedName>
</protein>
<gene>
    <name evidence="2" type="ORF">GALL_520580</name>
</gene>
<dbReference type="AlphaFoldDB" id="A0A1J5PS25"/>
<feature type="region of interest" description="Disordered" evidence="1">
    <location>
        <begin position="1"/>
        <end position="30"/>
    </location>
</feature>
<dbReference type="EMBL" id="MLJW01006649">
    <property type="protein sequence ID" value="OIQ66373.1"/>
    <property type="molecule type" value="Genomic_DNA"/>
</dbReference>
<evidence type="ECO:0000313" key="2">
    <source>
        <dbReference type="EMBL" id="OIQ66373.1"/>
    </source>
</evidence>